<dbReference type="RefSeq" id="WP_144912068.1">
    <property type="nucleotide sequence ID" value="NZ_VLLI01000005.1"/>
</dbReference>
<reference evidence="7 8" key="1">
    <citation type="submission" date="2019-07" db="EMBL/GenBank/DDBJ databases">
        <title>Genomic Encyclopedia of Archaeal and Bacterial Type Strains, Phase II (KMG-II): from individual species to whole genera.</title>
        <authorList>
            <person name="Goeker M."/>
        </authorList>
    </citation>
    <scope>NUCLEOTIDE SEQUENCE [LARGE SCALE GENOMIC DNA]</scope>
    <source>
        <strain evidence="7 8">ATCC BAA-1854</strain>
    </source>
</reference>
<dbReference type="Gene3D" id="3.40.640.10">
    <property type="entry name" value="Type I PLP-dependent aspartate aminotransferase-like (Major domain)"/>
    <property type="match status" value="1"/>
</dbReference>
<sequence length="494" mass="55950">MILTENLLKIDKNLHIPVYQQIANGIIAHIRQGTLSPGSALPSSRTLADGMQVHRKTIVAAYDELYAQSWIDVYPRKGIFVAKKLPDVKPRPILDLVKPHSLPNETSFNVENKTTGISLFKKSAEGNLFFNDGFPDTRIAPVELLVREYRRFANYQFTHKYLMYGPEQGSENLRNELASFLFETRGLHIGSEDILITKGVQMALYLTAQILLTKNDIVIVGEPGYSGANEVFEQAGGKLELVPVDEYGIDMDAVEAICKKKKVRLLYVIPHHHTPTTVTLSPDRRMRLLELAKNYKFAIIEDDYDFDFQYTSSPVLPLASANYYGNVIYIGSFCKTIAPGIRIGFMVAPQNFLIQVTKLRKLIDRQGEHLLEEAMANLLKNGDIGRHLKKANKLYHERRDELCRLLNEHLSDEISFKVPEGGFAIWINYINKHDTAKVAEKAAEMGLSISNGLDYYHDKNFKNHAIRLGFASLNHSELKEAVDILKKAIKKSYN</sequence>
<dbReference type="GO" id="GO:0030170">
    <property type="term" value="F:pyridoxal phosphate binding"/>
    <property type="evidence" value="ECO:0007669"/>
    <property type="project" value="InterPro"/>
</dbReference>
<evidence type="ECO:0000313" key="7">
    <source>
        <dbReference type="EMBL" id="TWJ00723.1"/>
    </source>
</evidence>
<dbReference type="AlphaFoldDB" id="A0A562U4I0"/>
<dbReference type="InterPro" id="IPR036388">
    <property type="entry name" value="WH-like_DNA-bd_sf"/>
</dbReference>
<dbReference type="InterPro" id="IPR015421">
    <property type="entry name" value="PyrdxlP-dep_Trfase_major"/>
</dbReference>
<keyword evidence="5" id="KW-0804">Transcription</keyword>
<dbReference type="SUPFAM" id="SSF53383">
    <property type="entry name" value="PLP-dependent transferases"/>
    <property type="match status" value="1"/>
</dbReference>
<keyword evidence="7" id="KW-0808">Transferase</keyword>
<dbReference type="PANTHER" id="PTHR46577">
    <property type="entry name" value="HTH-TYPE TRANSCRIPTIONAL REGULATORY PROTEIN GABR"/>
    <property type="match status" value="1"/>
</dbReference>
<proteinExistence type="inferred from homology"/>
<evidence type="ECO:0000256" key="2">
    <source>
        <dbReference type="ARBA" id="ARBA00022898"/>
    </source>
</evidence>
<dbReference type="OrthoDB" id="594134at2"/>
<keyword evidence="8" id="KW-1185">Reference proteome</keyword>
<evidence type="ECO:0000256" key="5">
    <source>
        <dbReference type="ARBA" id="ARBA00023163"/>
    </source>
</evidence>
<comment type="similarity">
    <text evidence="1">In the C-terminal section; belongs to the class-I pyridoxal-phosphate-dependent aminotransferase family.</text>
</comment>
<feature type="domain" description="HTH gntR-type" evidence="6">
    <location>
        <begin position="16"/>
        <end position="84"/>
    </location>
</feature>
<keyword evidence="3" id="KW-0805">Transcription regulation</keyword>
<dbReference type="InterPro" id="IPR015424">
    <property type="entry name" value="PyrdxlP-dep_Trfase"/>
</dbReference>
<dbReference type="Pfam" id="PF00155">
    <property type="entry name" value="Aminotran_1_2"/>
    <property type="match status" value="1"/>
</dbReference>
<accession>A0A562U4I0</accession>
<dbReference type="Gene3D" id="1.10.10.10">
    <property type="entry name" value="Winged helix-like DNA-binding domain superfamily/Winged helix DNA-binding domain"/>
    <property type="match status" value="1"/>
</dbReference>
<dbReference type="Proteomes" id="UP000317010">
    <property type="component" value="Unassembled WGS sequence"/>
</dbReference>
<dbReference type="InterPro" id="IPR051446">
    <property type="entry name" value="HTH_trans_reg/aminotransferase"/>
</dbReference>
<name>A0A562U4I0_9SPHI</name>
<evidence type="ECO:0000259" key="6">
    <source>
        <dbReference type="PROSITE" id="PS50949"/>
    </source>
</evidence>
<protein>
    <submittedName>
        <fullName evidence="7">GntR family transcriptional regulator/MocR family aminotransferase</fullName>
    </submittedName>
</protein>
<dbReference type="GO" id="GO:0003700">
    <property type="term" value="F:DNA-binding transcription factor activity"/>
    <property type="evidence" value="ECO:0007669"/>
    <property type="project" value="InterPro"/>
</dbReference>
<evidence type="ECO:0000256" key="1">
    <source>
        <dbReference type="ARBA" id="ARBA00005384"/>
    </source>
</evidence>
<dbReference type="CDD" id="cd07377">
    <property type="entry name" value="WHTH_GntR"/>
    <property type="match status" value="1"/>
</dbReference>
<keyword evidence="7" id="KW-0032">Aminotransferase</keyword>
<dbReference type="Pfam" id="PF00392">
    <property type="entry name" value="GntR"/>
    <property type="match status" value="1"/>
</dbReference>
<dbReference type="PROSITE" id="PS50949">
    <property type="entry name" value="HTH_GNTR"/>
    <property type="match status" value="1"/>
</dbReference>
<dbReference type="InterPro" id="IPR036390">
    <property type="entry name" value="WH_DNA-bd_sf"/>
</dbReference>
<keyword evidence="4" id="KW-0238">DNA-binding</keyword>
<dbReference type="CDD" id="cd00609">
    <property type="entry name" value="AAT_like"/>
    <property type="match status" value="1"/>
</dbReference>
<organism evidence="7 8">
    <name type="scientific">Mucilaginibacter frigoritolerans</name>
    <dbReference type="NCBI Taxonomy" id="652788"/>
    <lineage>
        <taxon>Bacteria</taxon>
        <taxon>Pseudomonadati</taxon>
        <taxon>Bacteroidota</taxon>
        <taxon>Sphingobacteriia</taxon>
        <taxon>Sphingobacteriales</taxon>
        <taxon>Sphingobacteriaceae</taxon>
        <taxon>Mucilaginibacter</taxon>
    </lineage>
</organism>
<evidence type="ECO:0000256" key="3">
    <source>
        <dbReference type="ARBA" id="ARBA00023015"/>
    </source>
</evidence>
<dbReference type="GO" id="GO:0003677">
    <property type="term" value="F:DNA binding"/>
    <property type="evidence" value="ECO:0007669"/>
    <property type="project" value="UniProtKB-KW"/>
</dbReference>
<dbReference type="PANTHER" id="PTHR46577:SF1">
    <property type="entry name" value="HTH-TYPE TRANSCRIPTIONAL REGULATORY PROTEIN GABR"/>
    <property type="match status" value="1"/>
</dbReference>
<dbReference type="InterPro" id="IPR004839">
    <property type="entry name" value="Aminotransferase_I/II_large"/>
</dbReference>
<keyword evidence="2" id="KW-0663">Pyridoxal phosphate</keyword>
<dbReference type="GO" id="GO:0008483">
    <property type="term" value="F:transaminase activity"/>
    <property type="evidence" value="ECO:0007669"/>
    <property type="project" value="UniProtKB-KW"/>
</dbReference>
<gene>
    <name evidence="7" type="ORF">JN11_01979</name>
</gene>
<dbReference type="SUPFAM" id="SSF46785">
    <property type="entry name" value="Winged helix' DNA-binding domain"/>
    <property type="match status" value="1"/>
</dbReference>
<evidence type="ECO:0000313" key="8">
    <source>
        <dbReference type="Proteomes" id="UP000317010"/>
    </source>
</evidence>
<dbReference type="InterPro" id="IPR000524">
    <property type="entry name" value="Tscrpt_reg_HTH_GntR"/>
</dbReference>
<dbReference type="SMART" id="SM00345">
    <property type="entry name" value="HTH_GNTR"/>
    <property type="match status" value="1"/>
</dbReference>
<evidence type="ECO:0000256" key="4">
    <source>
        <dbReference type="ARBA" id="ARBA00023125"/>
    </source>
</evidence>
<comment type="caution">
    <text evidence="7">The sequence shown here is derived from an EMBL/GenBank/DDBJ whole genome shotgun (WGS) entry which is preliminary data.</text>
</comment>
<dbReference type="EMBL" id="VLLI01000005">
    <property type="protein sequence ID" value="TWJ00723.1"/>
    <property type="molecule type" value="Genomic_DNA"/>
</dbReference>